<protein>
    <submittedName>
        <fullName evidence="5">Helix-turn-helix domain-containing protein</fullName>
    </submittedName>
</protein>
<keyword evidence="6" id="KW-1185">Reference proteome</keyword>
<feature type="domain" description="HTH bat-type" evidence="3">
    <location>
        <begin position="184"/>
        <end position="230"/>
    </location>
</feature>
<dbReference type="InterPro" id="IPR013324">
    <property type="entry name" value="RNA_pol_sigma_r3/r4-like"/>
</dbReference>
<dbReference type="SUPFAM" id="SSF88659">
    <property type="entry name" value="Sigma3 and sigma4 domains of RNA polymerase sigma factors"/>
    <property type="match status" value="1"/>
</dbReference>
<dbReference type="Proteomes" id="UP000783863">
    <property type="component" value="Unassembled WGS sequence"/>
</dbReference>
<name>A0A8J8C824_9EURY</name>
<keyword evidence="2" id="KW-0804">Transcription</keyword>
<dbReference type="EMBL" id="RKLQ01000001">
    <property type="protein sequence ID" value="MBX0302699.1"/>
    <property type="molecule type" value="Genomic_DNA"/>
</dbReference>
<comment type="caution">
    <text evidence="5">The sequence shown here is derived from an EMBL/GenBank/DDBJ whole genome shotgun (WGS) entry which is preliminary data.</text>
</comment>
<dbReference type="InterPro" id="IPR056529">
    <property type="entry name" value="HVO_2928_N"/>
</dbReference>
<organism evidence="5 6">
    <name type="scientific">Haloarcula salinisoli</name>
    <dbReference type="NCBI Taxonomy" id="2487746"/>
    <lineage>
        <taxon>Archaea</taxon>
        <taxon>Methanobacteriati</taxon>
        <taxon>Methanobacteriota</taxon>
        <taxon>Stenosarchaea group</taxon>
        <taxon>Halobacteria</taxon>
        <taxon>Halobacteriales</taxon>
        <taxon>Haloarculaceae</taxon>
        <taxon>Haloarcula</taxon>
    </lineage>
</organism>
<evidence type="ECO:0000259" key="3">
    <source>
        <dbReference type="Pfam" id="PF04967"/>
    </source>
</evidence>
<evidence type="ECO:0000256" key="1">
    <source>
        <dbReference type="ARBA" id="ARBA00023015"/>
    </source>
</evidence>
<dbReference type="InterPro" id="IPR007050">
    <property type="entry name" value="HTH_bacterioopsin"/>
</dbReference>
<reference evidence="5" key="1">
    <citation type="submission" date="2021-06" db="EMBL/GenBank/DDBJ databases">
        <title>Halomicroarcula sp. F24A a new haloarchaeum isolated from saline soil.</title>
        <authorList>
            <person name="Duran-Viseras A."/>
            <person name="Sanchez-Porro C."/>
            <person name="Ventosa A."/>
        </authorList>
    </citation>
    <scope>NUCLEOTIDE SEQUENCE</scope>
    <source>
        <strain evidence="5">F24A</strain>
    </source>
</reference>
<dbReference type="Pfam" id="PF04967">
    <property type="entry name" value="HTH_10"/>
    <property type="match status" value="1"/>
</dbReference>
<sequence length="248" mass="27874">MQEFVFTVTYDRGSDPIADVLIEYPDVVMTLLDCSVTEDSVWFLNRITGPAAALDRLDDIFLDSTHCNECLSTELCDTEWTYELLSCGENSRTVYSYGTEGDDCHSIPAIGGAHLGDGLIHDAERRGDQYRWRILVPDNAELGDLYETIRSGLRDGLSLRLDHLKEPTRWGDTVVSLADVPYEQRTTLRAAVEEGYYETPREITTQELADELDIPQSTVQYRLSRAEAWLATEFASEVSWGQVDDTGG</sequence>
<accession>A0A8J8C824</accession>
<dbReference type="Gene3D" id="1.10.10.10">
    <property type="entry name" value="Winged helix-like DNA-binding domain superfamily/Winged helix DNA-binding domain"/>
    <property type="match status" value="1"/>
</dbReference>
<gene>
    <name evidence="5" type="ORF">EGD98_03325</name>
</gene>
<evidence type="ECO:0000256" key="2">
    <source>
        <dbReference type="ARBA" id="ARBA00023163"/>
    </source>
</evidence>
<dbReference type="InterPro" id="IPR036388">
    <property type="entry name" value="WH-like_DNA-bd_sf"/>
</dbReference>
<dbReference type="RefSeq" id="WP_220586933.1">
    <property type="nucleotide sequence ID" value="NZ_RKLQ01000001.1"/>
</dbReference>
<dbReference type="AlphaFoldDB" id="A0A8J8C824"/>
<evidence type="ECO:0000313" key="5">
    <source>
        <dbReference type="EMBL" id="MBX0302699.1"/>
    </source>
</evidence>
<dbReference type="Pfam" id="PF24281">
    <property type="entry name" value="HVO_2928_N"/>
    <property type="match status" value="1"/>
</dbReference>
<dbReference type="PANTHER" id="PTHR34236">
    <property type="entry name" value="DIMETHYL SULFOXIDE REDUCTASE TRANSCRIPTIONAL ACTIVATOR"/>
    <property type="match status" value="1"/>
</dbReference>
<dbReference type="PANTHER" id="PTHR34236:SF1">
    <property type="entry name" value="DIMETHYL SULFOXIDE REDUCTASE TRANSCRIPTIONAL ACTIVATOR"/>
    <property type="match status" value="1"/>
</dbReference>
<feature type="domain" description="HVO-2928 N-terminal" evidence="4">
    <location>
        <begin position="3"/>
        <end position="170"/>
    </location>
</feature>
<evidence type="ECO:0000259" key="4">
    <source>
        <dbReference type="Pfam" id="PF24281"/>
    </source>
</evidence>
<proteinExistence type="predicted"/>
<evidence type="ECO:0000313" key="6">
    <source>
        <dbReference type="Proteomes" id="UP000783863"/>
    </source>
</evidence>
<keyword evidence="1" id="KW-0805">Transcription regulation</keyword>